<proteinExistence type="predicted"/>
<reference evidence="5" key="1">
    <citation type="submission" date="2018-12" db="EMBL/GenBank/DDBJ databases">
        <title>Tengunoibacter tsumagoiensis gen. nov., sp. nov., Dictyobacter kobayashii sp. nov., D. alpinus sp. nov., and D. joshuensis sp. nov. and description of Dictyobacteraceae fam. nov. within the order Ktedonobacterales isolated from Tengu-no-mugimeshi.</title>
        <authorList>
            <person name="Wang C.M."/>
            <person name="Zheng Y."/>
            <person name="Sakai Y."/>
            <person name="Toyoda A."/>
            <person name="Minakuchi Y."/>
            <person name="Abe K."/>
            <person name="Yokota A."/>
            <person name="Yabe S."/>
        </authorList>
    </citation>
    <scope>NUCLEOTIDE SEQUENCE [LARGE SCALE GENOMIC DNA]</scope>
    <source>
        <strain evidence="5">Uno16</strain>
    </source>
</reference>
<dbReference type="Pfam" id="PF00583">
    <property type="entry name" value="Acetyltransf_1"/>
    <property type="match status" value="1"/>
</dbReference>
<evidence type="ECO:0000313" key="5">
    <source>
        <dbReference type="Proteomes" id="UP000287171"/>
    </source>
</evidence>
<dbReference type="RefSeq" id="WP_126626430.1">
    <property type="nucleotide sequence ID" value="NZ_BIFT01000001.1"/>
</dbReference>
<evidence type="ECO:0000259" key="3">
    <source>
        <dbReference type="PROSITE" id="PS51186"/>
    </source>
</evidence>
<dbReference type="SUPFAM" id="SSF55729">
    <property type="entry name" value="Acyl-CoA N-acyltransferases (Nat)"/>
    <property type="match status" value="1"/>
</dbReference>
<dbReference type="EMBL" id="BIFT01000001">
    <property type="protein sequence ID" value="GCE25900.1"/>
    <property type="molecule type" value="Genomic_DNA"/>
</dbReference>
<dbReference type="Gene3D" id="3.40.630.30">
    <property type="match status" value="1"/>
</dbReference>
<gene>
    <name evidence="4" type="ORF">KDA_13840</name>
</gene>
<dbReference type="Proteomes" id="UP000287171">
    <property type="component" value="Unassembled WGS sequence"/>
</dbReference>
<sequence length="187" mass="21023">MKIRSASREDAARVIPLILQANGEIASTLTGTGQMSEIVRVLTAFFEGEDNRLSYQNMLVAQEDGQAVGILIFYHGSQAAALDRPLIERLRHLKQDPSLTLDKEADEDEWYIDTLSVSPAYGGRGIGTALISAAEERVRNSAGEAKIALLVDQENKRAQRLYQHLNYQQDKVVQLYQHPYLHMVKWL</sequence>
<evidence type="ECO:0000313" key="4">
    <source>
        <dbReference type="EMBL" id="GCE25900.1"/>
    </source>
</evidence>
<keyword evidence="1 4" id="KW-0808">Transferase</keyword>
<dbReference type="PROSITE" id="PS51186">
    <property type="entry name" value="GNAT"/>
    <property type="match status" value="1"/>
</dbReference>
<dbReference type="InterPro" id="IPR000182">
    <property type="entry name" value="GNAT_dom"/>
</dbReference>
<dbReference type="AlphaFoldDB" id="A0A402B3G9"/>
<protein>
    <submittedName>
        <fullName evidence="4">Acetyltransferase</fullName>
    </submittedName>
</protein>
<evidence type="ECO:0000256" key="2">
    <source>
        <dbReference type="ARBA" id="ARBA00023315"/>
    </source>
</evidence>
<dbReference type="CDD" id="cd04301">
    <property type="entry name" value="NAT_SF"/>
    <property type="match status" value="1"/>
</dbReference>
<keyword evidence="2" id="KW-0012">Acyltransferase</keyword>
<dbReference type="GO" id="GO:0016747">
    <property type="term" value="F:acyltransferase activity, transferring groups other than amino-acyl groups"/>
    <property type="evidence" value="ECO:0007669"/>
    <property type="project" value="InterPro"/>
</dbReference>
<dbReference type="InterPro" id="IPR016181">
    <property type="entry name" value="Acyl_CoA_acyltransferase"/>
</dbReference>
<dbReference type="OrthoDB" id="5319888at2"/>
<accession>A0A402B3G9</accession>
<dbReference type="PANTHER" id="PTHR43420">
    <property type="entry name" value="ACETYLTRANSFERASE"/>
    <property type="match status" value="1"/>
</dbReference>
<dbReference type="PANTHER" id="PTHR43420:SF47">
    <property type="entry name" value="N-ACETYLTRANSFERASE DOMAIN-CONTAINING PROTEIN"/>
    <property type="match status" value="1"/>
</dbReference>
<keyword evidence="5" id="KW-1185">Reference proteome</keyword>
<dbReference type="InterPro" id="IPR050680">
    <property type="entry name" value="YpeA/RimI_acetyltransf"/>
</dbReference>
<evidence type="ECO:0000256" key="1">
    <source>
        <dbReference type="ARBA" id="ARBA00022679"/>
    </source>
</evidence>
<organism evidence="4 5">
    <name type="scientific">Dictyobacter alpinus</name>
    <dbReference type="NCBI Taxonomy" id="2014873"/>
    <lineage>
        <taxon>Bacteria</taxon>
        <taxon>Bacillati</taxon>
        <taxon>Chloroflexota</taxon>
        <taxon>Ktedonobacteria</taxon>
        <taxon>Ktedonobacterales</taxon>
        <taxon>Dictyobacteraceae</taxon>
        <taxon>Dictyobacter</taxon>
    </lineage>
</organism>
<comment type="caution">
    <text evidence="4">The sequence shown here is derived from an EMBL/GenBank/DDBJ whole genome shotgun (WGS) entry which is preliminary data.</text>
</comment>
<feature type="domain" description="N-acetyltransferase" evidence="3">
    <location>
        <begin position="1"/>
        <end position="187"/>
    </location>
</feature>
<name>A0A402B3G9_9CHLR</name>